<evidence type="ECO:0000313" key="1">
    <source>
        <dbReference type="EMBL" id="KEH42670.1"/>
    </source>
</evidence>
<name>A0A072VX47_MEDTR</name>
<evidence type="ECO:0000313" key="2">
    <source>
        <dbReference type="EnsemblPlants" id="KEH42670"/>
    </source>
</evidence>
<dbReference type="EMBL" id="CM001217">
    <property type="protein sequence ID" value="KEH42670.1"/>
    <property type="molecule type" value="Genomic_DNA"/>
</dbReference>
<dbReference type="Proteomes" id="UP000002051">
    <property type="component" value="Unassembled WGS sequence"/>
</dbReference>
<proteinExistence type="predicted"/>
<protein>
    <submittedName>
        <fullName evidence="1 2">Uncharacterized protein</fullName>
    </submittedName>
</protein>
<sequence>MCTNDRSESSSARCQSWSKLAPGRYKPVISGELKCGKRLDLGEEKLMESILVVEGERQWRKSQKIGKGNLHSSLQS</sequence>
<evidence type="ECO:0000313" key="3">
    <source>
        <dbReference type="Proteomes" id="UP000002051"/>
    </source>
</evidence>
<keyword evidence="3" id="KW-1185">Reference proteome</keyword>
<gene>
    <name evidence="1" type="ordered locus">MTR_1g073520</name>
</gene>
<dbReference type="AlphaFoldDB" id="A0A072VX47"/>
<dbReference type="EnsemblPlants" id="KEH42670">
    <property type="protein sequence ID" value="KEH42670"/>
    <property type="gene ID" value="MTR_1g073520"/>
</dbReference>
<organism evidence="1 3">
    <name type="scientific">Medicago truncatula</name>
    <name type="common">Barrel medic</name>
    <name type="synonym">Medicago tribuloides</name>
    <dbReference type="NCBI Taxonomy" id="3880"/>
    <lineage>
        <taxon>Eukaryota</taxon>
        <taxon>Viridiplantae</taxon>
        <taxon>Streptophyta</taxon>
        <taxon>Embryophyta</taxon>
        <taxon>Tracheophyta</taxon>
        <taxon>Spermatophyta</taxon>
        <taxon>Magnoliopsida</taxon>
        <taxon>eudicotyledons</taxon>
        <taxon>Gunneridae</taxon>
        <taxon>Pentapetalae</taxon>
        <taxon>rosids</taxon>
        <taxon>fabids</taxon>
        <taxon>Fabales</taxon>
        <taxon>Fabaceae</taxon>
        <taxon>Papilionoideae</taxon>
        <taxon>50 kb inversion clade</taxon>
        <taxon>NPAAA clade</taxon>
        <taxon>Hologalegina</taxon>
        <taxon>IRL clade</taxon>
        <taxon>Trifolieae</taxon>
        <taxon>Medicago</taxon>
    </lineage>
</organism>
<accession>A0A072VX47</accession>
<reference evidence="1 3" key="1">
    <citation type="journal article" date="2011" name="Nature">
        <title>The Medicago genome provides insight into the evolution of rhizobial symbioses.</title>
        <authorList>
            <person name="Young N.D."/>
            <person name="Debelle F."/>
            <person name="Oldroyd G.E."/>
            <person name="Geurts R."/>
            <person name="Cannon S.B."/>
            <person name="Udvardi M.K."/>
            <person name="Benedito V.A."/>
            <person name="Mayer K.F."/>
            <person name="Gouzy J."/>
            <person name="Schoof H."/>
            <person name="Van de Peer Y."/>
            <person name="Proost S."/>
            <person name="Cook D.R."/>
            <person name="Meyers B.C."/>
            <person name="Spannagl M."/>
            <person name="Cheung F."/>
            <person name="De Mita S."/>
            <person name="Krishnakumar V."/>
            <person name="Gundlach H."/>
            <person name="Zhou S."/>
            <person name="Mudge J."/>
            <person name="Bharti A.K."/>
            <person name="Murray J.D."/>
            <person name="Naoumkina M.A."/>
            <person name="Rosen B."/>
            <person name="Silverstein K.A."/>
            <person name="Tang H."/>
            <person name="Rombauts S."/>
            <person name="Zhao P.X."/>
            <person name="Zhou P."/>
            <person name="Barbe V."/>
            <person name="Bardou P."/>
            <person name="Bechner M."/>
            <person name="Bellec A."/>
            <person name="Berger A."/>
            <person name="Berges H."/>
            <person name="Bidwell S."/>
            <person name="Bisseling T."/>
            <person name="Choisne N."/>
            <person name="Couloux A."/>
            <person name="Denny R."/>
            <person name="Deshpande S."/>
            <person name="Dai X."/>
            <person name="Doyle J.J."/>
            <person name="Dudez A.M."/>
            <person name="Farmer A.D."/>
            <person name="Fouteau S."/>
            <person name="Franken C."/>
            <person name="Gibelin C."/>
            <person name="Gish J."/>
            <person name="Goldstein S."/>
            <person name="Gonzalez A.J."/>
            <person name="Green P.J."/>
            <person name="Hallab A."/>
            <person name="Hartog M."/>
            <person name="Hua A."/>
            <person name="Humphray S.J."/>
            <person name="Jeong D.H."/>
            <person name="Jing Y."/>
            <person name="Jocker A."/>
            <person name="Kenton S.M."/>
            <person name="Kim D.J."/>
            <person name="Klee K."/>
            <person name="Lai H."/>
            <person name="Lang C."/>
            <person name="Lin S."/>
            <person name="Macmil S.L."/>
            <person name="Magdelenat G."/>
            <person name="Matthews L."/>
            <person name="McCorrison J."/>
            <person name="Monaghan E.L."/>
            <person name="Mun J.H."/>
            <person name="Najar F.Z."/>
            <person name="Nicholson C."/>
            <person name="Noirot C."/>
            <person name="O'Bleness M."/>
            <person name="Paule C.R."/>
            <person name="Poulain J."/>
            <person name="Prion F."/>
            <person name="Qin B."/>
            <person name="Qu C."/>
            <person name="Retzel E.F."/>
            <person name="Riddle C."/>
            <person name="Sallet E."/>
            <person name="Samain S."/>
            <person name="Samson N."/>
            <person name="Sanders I."/>
            <person name="Saurat O."/>
            <person name="Scarpelli C."/>
            <person name="Schiex T."/>
            <person name="Segurens B."/>
            <person name="Severin A.J."/>
            <person name="Sherrier D.J."/>
            <person name="Shi R."/>
            <person name="Sims S."/>
            <person name="Singer S.R."/>
            <person name="Sinharoy S."/>
            <person name="Sterck L."/>
            <person name="Viollet A."/>
            <person name="Wang B.B."/>
            <person name="Wang K."/>
            <person name="Wang M."/>
            <person name="Wang X."/>
            <person name="Warfsmann J."/>
            <person name="Weissenbach J."/>
            <person name="White D.D."/>
            <person name="White J.D."/>
            <person name="Wiley G.B."/>
            <person name="Wincker P."/>
            <person name="Xing Y."/>
            <person name="Yang L."/>
            <person name="Yao Z."/>
            <person name="Ying F."/>
            <person name="Zhai J."/>
            <person name="Zhou L."/>
            <person name="Zuber A."/>
            <person name="Denarie J."/>
            <person name="Dixon R.A."/>
            <person name="May G.D."/>
            <person name="Schwartz D.C."/>
            <person name="Rogers J."/>
            <person name="Quetier F."/>
            <person name="Town C.D."/>
            <person name="Roe B.A."/>
        </authorList>
    </citation>
    <scope>NUCLEOTIDE SEQUENCE [LARGE SCALE GENOMIC DNA]</scope>
    <source>
        <strain evidence="1">A17</strain>
        <strain evidence="2 3">cv. Jemalong A17</strain>
    </source>
</reference>
<reference evidence="2" key="3">
    <citation type="submission" date="2015-04" db="UniProtKB">
        <authorList>
            <consortium name="EnsemblPlants"/>
        </authorList>
    </citation>
    <scope>IDENTIFICATION</scope>
    <source>
        <strain evidence="2">cv. Jemalong A17</strain>
    </source>
</reference>
<reference evidence="1 3" key="2">
    <citation type="journal article" date="2014" name="BMC Genomics">
        <title>An improved genome release (version Mt4.0) for the model legume Medicago truncatula.</title>
        <authorList>
            <person name="Tang H."/>
            <person name="Krishnakumar V."/>
            <person name="Bidwell S."/>
            <person name="Rosen B."/>
            <person name="Chan A."/>
            <person name="Zhou S."/>
            <person name="Gentzbittel L."/>
            <person name="Childs K.L."/>
            <person name="Yandell M."/>
            <person name="Gundlach H."/>
            <person name="Mayer K.F."/>
            <person name="Schwartz D.C."/>
            <person name="Town C.D."/>
        </authorList>
    </citation>
    <scope>GENOME REANNOTATION</scope>
    <source>
        <strain evidence="1">A17</strain>
        <strain evidence="2 3">cv. Jemalong A17</strain>
    </source>
</reference>
<dbReference type="HOGENOM" id="CLU_2658154_0_0_1"/>